<evidence type="ECO:0000313" key="2">
    <source>
        <dbReference type="Proteomes" id="UP001519460"/>
    </source>
</evidence>
<organism evidence="1 2">
    <name type="scientific">Batillaria attramentaria</name>
    <dbReference type="NCBI Taxonomy" id="370345"/>
    <lineage>
        <taxon>Eukaryota</taxon>
        <taxon>Metazoa</taxon>
        <taxon>Spiralia</taxon>
        <taxon>Lophotrochozoa</taxon>
        <taxon>Mollusca</taxon>
        <taxon>Gastropoda</taxon>
        <taxon>Caenogastropoda</taxon>
        <taxon>Sorbeoconcha</taxon>
        <taxon>Cerithioidea</taxon>
        <taxon>Batillariidae</taxon>
        <taxon>Batillaria</taxon>
    </lineage>
</organism>
<name>A0ABD0LVJ4_9CAEN</name>
<evidence type="ECO:0000313" key="1">
    <source>
        <dbReference type="EMBL" id="KAK7503515.1"/>
    </source>
</evidence>
<dbReference type="AlphaFoldDB" id="A0ABD0LVJ4"/>
<feature type="non-terminal residue" evidence="1">
    <location>
        <position position="73"/>
    </location>
</feature>
<accession>A0ABD0LVJ4</accession>
<dbReference type="Proteomes" id="UP001519460">
    <property type="component" value="Unassembled WGS sequence"/>
</dbReference>
<dbReference type="EMBL" id="JACVVK020000019">
    <property type="protein sequence ID" value="KAK7503515.1"/>
    <property type="molecule type" value="Genomic_DNA"/>
</dbReference>
<sequence>MPVTRWPRQSTDDCLAGLSTRSTSFSLRTRTTIPRNWQKSASWIFLGSSTLRRTASSRRASTWPTNSFSFSST</sequence>
<comment type="caution">
    <text evidence="1">The sequence shown here is derived from an EMBL/GenBank/DDBJ whole genome shotgun (WGS) entry which is preliminary data.</text>
</comment>
<gene>
    <name evidence="1" type="ORF">BaRGS_00005054</name>
</gene>
<proteinExistence type="predicted"/>
<protein>
    <submittedName>
        <fullName evidence="1">Uncharacterized protein</fullName>
    </submittedName>
</protein>
<reference evidence="1 2" key="1">
    <citation type="journal article" date="2023" name="Sci. Data">
        <title>Genome assembly of the Korean intertidal mud-creeper Batillaria attramentaria.</title>
        <authorList>
            <person name="Patra A.K."/>
            <person name="Ho P.T."/>
            <person name="Jun S."/>
            <person name="Lee S.J."/>
            <person name="Kim Y."/>
            <person name="Won Y.J."/>
        </authorList>
    </citation>
    <scope>NUCLEOTIDE SEQUENCE [LARGE SCALE GENOMIC DNA]</scope>
    <source>
        <strain evidence="1">Wonlab-2016</strain>
    </source>
</reference>
<keyword evidence="2" id="KW-1185">Reference proteome</keyword>